<sequence length="454" mass="48092">MASPPPPAFALAALPTSSAPSSAFFAPPLTTSRPTSRPHSATRHTIRAVHPPNKAPPPASSTASKAIAAFAAASILLSAPSLPPAAHAPFVAPPFVAPAHAARGAKGGGASFLSASGDVNKDPESLLRWSLPISNKPVRELQTELEAAVTDLRGLKWAKVDNHVKAASRLLNNQTNKILVAVPAAARDDASAVLASAADRLHDVEAAVTDKSTDKLTKACKDVLGDIGRVEEMMVAKFPFQVPDEFSNLPQLKGRATVEMLVKKDGDEPFDIEGTIFKEGKMTLVLDGYSAPISAGSFVDLVNKGFYNDNPVFRSDGFIIQAGKPKNGEGFTDATGKVRSIPLEIFARGDKEPTYGITLEEDGRGAQGTVLPFTSYGTLAMARAETEANTASSQFFWFLFEPDLTPAGRNLMDGNWAVFGYTTKGENFLKGLQKGDRIVEAKVVDGLQNLVTAK</sequence>
<dbReference type="InterPro" id="IPR029000">
    <property type="entry name" value="Cyclophilin-like_dom_sf"/>
</dbReference>
<keyword evidence="2" id="KW-0793">Thylakoid</keyword>
<dbReference type="EC" id="5.2.1.8" evidence="1"/>
<dbReference type="InterPro" id="IPR023222">
    <property type="entry name" value="PsbQ-like_dom_sf"/>
</dbReference>
<dbReference type="Pfam" id="PF00160">
    <property type="entry name" value="Pro_isomerase"/>
    <property type="match status" value="1"/>
</dbReference>
<dbReference type="RefSeq" id="XP_005710072.1">
    <property type="nucleotide sequence ID" value="XM_005710015.1"/>
</dbReference>
<dbReference type="Gene3D" id="1.20.120.290">
    <property type="entry name" value="Oxygen-evolving enhancer protein 3 (PsbQ), four-helix up-down bundle"/>
    <property type="match status" value="1"/>
</dbReference>
<dbReference type="Gene3D" id="2.40.100.10">
    <property type="entry name" value="Cyclophilin-like"/>
    <property type="match status" value="1"/>
</dbReference>
<dbReference type="OrthoDB" id="1735926at2759"/>
<dbReference type="GeneID" id="17317789"/>
<dbReference type="EMBL" id="HG002073">
    <property type="protein sequence ID" value="CDF39778.1"/>
    <property type="molecule type" value="Genomic_DNA"/>
</dbReference>
<gene>
    <name evidence="7" type="ORF">CHC_T00000384001</name>
</gene>
<evidence type="ECO:0000256" key="3">
    <source>
        <dbReference type="ARBA" id="ARBA00023110"/>
    </source>
</evidence>
<dbReference type="SUPFAM" id="SSF101112">
    <property type="entry name" value="Oxygen-evolving enhancer protein 3"/>
    <property type="match status" value="1"/>
</dbReference>
<dbReference type="GO" id="GO:0003755">
    <property type="term" value="F:peptidyl-prolyl cis-trans isomerase activity"/>
    <property type="evidence" value="ECO:0007669"/>
    <property type="project" value="UniProtKB-KW"/>
</dbReference>
<dbReference type="PhylomeDB" id="R7QPR7"/>
<dbReference type="InterPro" id="IPR002130">
    <property type="entry name" value="Cyclophilin-type_PPIase_dom"/>
</dbReference>
<protein>
    <recommendedName>
        <fullName evidence="1">peptidylprolyl isomerase</fullName>
        <ecNumber evidence="1">5.2.1.8</ecNumber>
    </recommendedName>
</protein>
<dbReference type="InterPro" id="IPR048563">
    <property type="entry name" value="CYP38_PsbQ-like"/>
</dbReference>
<name>R7QPR7_CHOCR</name>
<feature type="compositionally biased region" description="Low complexity" evidence="5">
    <location>
        <begin position="23"/>
        <end position="39"/>
    </location>
</feature>
<evidence type="ECO:0000256" key="5">
    <source>
        <dbReference type="SAM" id="MobiDB-lite"/>
    </source>
</evidence>
<evidence type="ECO:0000313" key="7">
    <source>
        <dbReference type="EMBL" id="CDF39778.1"/>
    </source>
</evidence>
<evidence type="ECO:0000256" key="1">
    <source>
        <dbReference type="ARBA" id="ARBA00013194"/>
    </source>
</evidence>
<keyword evidence="8" id="KW-1185">Reference proteome</keyword>
<evidence type="ECO:0000313" key="8">
    <source>
        <dbReference type="Proteomes" id="UP000012073"/>
    </source>
</evidence>
<dbReference type="KEGG" id="ccp:CHC_T00000384001"/>
<keyword evidence="4" id="KW-0413">Isomerase</keyword>
<evidence type="ECO:0000256" key="2">
    <source>
        <dbReference type="ARBA" id="ARBA00023078"/>
    </source>
</evidence>
<feature type="region of interest" description="Disordered" evidence="5">
    <location>
        <begin position="23"/>
        <end position="61"/>
    </location>
</feature>
<proteinExistence type="predicted"/>
<evidence type="ECO:0000256" key="4">
    <source>
        <dbReference type="ARBA" id="ARBA00023235"/>
    </source>
</evidence>
<keyword evidence="3" id="KW-0697">Rotamase</keyword>
<organism evidence="7 8">
    <name type="scientific">Chondrus crispus</name>
    <name type="common">Carrageen Irish moss</name>
    <name type="synonym">Polymorpha crispa</name>
    <dbReference type="NCBI Taxonomy" id="2769"/>
    <lineage>
        <taxon>Eukaryota</taxon>
        <taxon>Rhodophyta</taxon>
        <taxon>Florideophyceae</taxon>
        <taxon>Rhodymeniophycidae</taxon>
        <taxon>Gigartinales</taxon>
        <taxon>Gigartinaceae</taxon>
        <taxon>Chondrus</taxon>
    </lineage>
</organism>
<dbReference type="Proteomes" id="UP000012073">
    <property type="component" value="Unassembled WGS sequence"/>
</dbReference>
<accession>R7QPR7</accession>
<evidence type="ECO:0000259" key="6">
    <source>
        <dbReference type="PROSITE" id="PS50072"/>
    </source>
</evidence>
<dbReference type="Pfam" id="PF21329">
    <property type="entry name" value="CYP38_PsbQ-like"/>
    <property type="match status" value="1"/>
</dbReference>
<dbReference type="STRING" id="2769.R7QPR7"/>
<dbReference type="InterPro" id="IPR044665">
    <property type="entry name" value="E_coli_cyclophilin_A-like"/>
</dbReference>
<dbReference type="SUPFAM" id="SSF50891">
    <property type="entry name" value="Cyclophilin-like"/>
    <property type="match status" value="1"/>
</dbReference>
<dbReference type="Gramene" id="CDF39778">
    <property type="protein sequence ID" value="CDF39778"/>
    <property type="gene ID" value="CHC_T00000384001"/>
</dbReference>
<dbReference type="CDD" id="cd01924">
    <property type="entry name" value="cyclophilin_TLP40_like"/>
    <property type="match status" value="1"/>
</dbReference>
<reference evidence="8" key="1">
    <citation type="journal article" date="2013" name="Proc. Natl. Acad. Sci. U.S.A.">
        <title>Genome structure and metabolic features in the red seaweed Chondrus crispus shed light on evolution of the Archaeplastida.</title>
        <authorList>
            <person name="Collen J."/>
            <person name="Porcel B."/>
            <person name="Carre W."/>
            <person name="Ball S.G."/>
            <person name="Chaparro C."/>
            <person name="Tonon T."/>
            <person name="Barbeyron T."/>
            <person name="Michel G."/>
            <person name="Noel B."/>
            <person name="Valentin K."/>
            <person name="Elias M."/>
            <person name="Artiguenave F."/>
            <person name="Arun A."/>
            <person name="Aury J.M."/>
            <person name="Barbosa-Neto J.F."/>
            <person name="Bothwell J.H."/>
            <person name="Bouget F.Y."/>
            <person name="Brillet L."/>
            <person name="Cabello-Hurtado F."/>
            <person name="Capella-Gutierrez S."/>
            <person name="Charrier B."/>
            <person name="Cladiere L."/>
            <person name="Cock J.M."/>
            <person name="Coelho S.M."/>
            <person name="Colleoni C."/>
            <person name="Czjzek M."/>
            <person name="Da Silva C."/>
            <person name="Delage L."/>
            <person name="Denoeud F."/>
            <person name="Deschamps P."/>
            <person name="Dittami S.M."/>
            <person name="Gabaldon T."/>
            <person name="Gachon C.M."/>
            <person name="Groisillier A."/>
            <person name="Herve C."/>
            <person name="Jabbari K."/>
            <person name="Katinka M."/>
            <person name="Kloareg B."/>
            <person name="Kowalczyk N."/>
            <person name="Labadie K."/>
            <person name="Leblanc C."/>
            <person name="Lopez P.J."/>
            <person name="McLachlan D.H."/>
            <person name="Meslet-Cladiere L."/>
            <person name="Moustafa A."/>
            <person name="Nehr Z."/>
            <person name="Nyvall Collen P."/>
            <person name="Panaud O."/>
            <person name="Partensky F."/>
            <person name="Poulain J."/>
            <person name="Rensing S.A."/>
            <person name="Rousvoal S."/>
            <person name="Samson G."/>
            <person name="Symeonidi A."/>
            <person name="Weissenbach J."/>
            <person name="Zambounis A."/>
            <person name="Wincker P."/>
            <person name="Boyen C."/>
        </authorList>
    </citation>
    <scope>NUCLEOTIDE SEQUENCE [LARGE SCALE GENOMIC DNA]</scope>
    <source>
        <strain evidence="8">cv. Stackhouse</strain>
    </source>
</reference>
<feature type="domain" description="PPIase cyclophilin-type" evidence="6">
    <location>
        <begin position="269"/>
        <end position="434"/>
    </location>
</feature>
<dbReference type="AlphaFoldDB" id="R7QPR7"/>
<dbReference type="PANTHER" id="PTHR43246">
    <property type="entry name" value="PEPTIDYL-PROLYL CIS-TRANS ISOMERASE CYP38, CHLOROPLASTIC"/>
    <property type="match status" value="1"/>
</dbReference>
<dbReference type="OMA" id="QFFFFLY"/>
<dbReference type="PROSITE" id="PS50072">
    <property type="entry name" value="CSA_PPIASE_2"/>
    <property type="match status" value="1"/>
</dbReference>